<feature type="region of interest" description="Disordered" evidence="5">
    <location>
        <begin position="239"/>
        <end position="260"/>
    </location>
</feature>
<keyword evidence="8" id="KW-1185">Reference proteome</keyword>
<dbReference type="InterPro" id="IPR050166">
    <property type="entry name" value="ABC_transporter_ATP-bind"/>
</dbReference>
<evidence type="ECO:0000256" key="4">
    <source>
        <dbReference type="ARBA" id="ARBA00022840"/>
    </source>
</evidence>
<dbReference type="PROSITE" id="PS50893">
    <property type="entry name" value="ABC_TRANSPORTER_2"/>
    <property type="match status" value="1"/>
</dbReference>
<evidence type="ECO:0000313" key="8">
    <source>
        <dbReference type="Proteomes" id="UP001254257"/>
    </source>
</evidence>
<dbReference type="InterPro" id="IPR003439">
    <property type="entry name" value="ABC_transporter-like_ATP-bd"/>
</dbReference>
<protein>
    <submittedName>
        <fullName evidence="7">ABC transporter ATP-binding protein</fullName>
    </submittedName>
</protein>
<sequence length="260" mass="28696">MLTFDNLSKTYADGTRALAGITAEVAAGEILALVGGSGCGKTTLLRLVAGLDRASEGRIVLDGKAITEPRADVGVIFQEPRLFPWLSVADNVGFGLSDLAAGERQRLVGHALERVGLGGYDRRWPRELSGGQQQRVAIARALITRPKLLLMDEPFSALDATTRTSLHEHLLALWEESRPTVVMVTHDVEEAVTLADRIMVMQPRPGRVFDELENPQTRPRDRLSPAFEASKREVLRTLERSLRDDQPQQHKAAESAGMWW</sequence>
<dbReference type="InterPro" id="IPR003593">
    <property type="entry name" value="AAA+_ATPase"/>
</dbReference>
<evidence type="ECO:0000256" key="3">
    <source>
        <dbReference type="ARBA" id="ARBA00022741"/>
    </source>
</evidence>
<dbReference type="Pfam" id="PF00005">
    <property type="entry name" value="ABC_tran"/>
    <property type="match status" value="1"/>
</dbReference>
<evidence type="ECO:0000256" key="5">
    <source>
        <dbReference type="SAM" id="MobiDB-lite"/>
    </source>
</evidence>
<dbReference type="InterPro" id="IPR017871">
    <property type="entry name" value="ABC_transporter-like_CS"/>
</dbReference>
<dbReference type="GO" id="GO:0005524">
    <property type="term" value="F:ATP binding"/>
    <property type="evidence" value="ECO:0007669"/>
    <property type="project" value="UniProtKB-KW"/>
</dbReference>
<dbReference type="Gene3D" id="3.40.50.300">
    <property type="entry name" value="P-loop containing nucleotide triphosphate hydrolases"/>
    <property type="match status" value="1"/>
</dbReference>
<comment type="similarity">
    <text evidence="1">Belongs to the ABC transporter superfamily.</text>
</comment>
<reference evidence="7 8" key="1">
    <citation type="submission" date="2023-09" db="EMBL/GenBank/DDBJ databases">
        <title>Whole genome shotgun sequencing (WGS) of Bosea sp. ZW T0_25, isolated from stored onions (Allium cepa).</title>
        <authorList>
            <person name="Stoll D.A."/>
            <person name="Huch M."/>
        </authorList>
    </citation>
    <scope>NUCLEOTIDE SEQUENCE [LARGE SCALE GENOMIC DNA]</scope>
    <source>
        <strain evidence="7 8">ZW T0_25</strain>
    </source>
</reference>
<keyword evidence="4 7" id="KW-0067">ATP-binding</keyword>
<dbReference type="Proteomes" id="UP001254257">
    <property type="component" value="Unassembled WGS sequence"/>
</dbReference>
<name>A0ABU3S1G7_9HYPH</name>
<dbReference type="SMART" id="SM00382">
    <property type="entry name" value="AAA"/>
    <property type="match status" value="1"/>
</dbReference>
<dbReference type="CDD" id="cd03293">
    <property type="entry name" value="ABC_NrtD_SsuB_transporters"/>
    <property type="match status" value="1"/>
</dbReference>
<comment type="caution">
    <text evidence="7">The sequence shown here is derived from an EMBL/GenBank/DDBJ whole genome shotgun (WGS) entry which is preliminary data.</text>
</comment>
<evidence type="ECO:0000259" key="6">
    <source>
        <dbReference type="PROSITE" id="PS50893"/>
    </source>
</evidence>
<evidence type="ECO:0000256" key="2">
    <source>
        <dbReference type="ARBA" id="ARBA00022448"/>
    </source>
</evidence>
<dbReference type="PANTHER" id="PTHR42788:SF19">
    <property type="entry name" value="ALIPHATIC SULFONATES IMPORT ATP-BINDING PROTEIN SSUB 2"/>
    <property type="match status" value="1"/>
</dbReference>
<accession>A0ABU3S1G7</accession>
<dbReference type="RefSeq" id="WP_316016555.1">
    <property type="nucleotide sequence ID" value="NZ_JAWDID010000002.1"/>
</dbReference>
<dbReference type="PANTHER" id="PTHR42788">
    <property type="entry name" value="TAURINE IMPORT ATP-BINDING PROTEIN-RELATED"/>
    <property type="match status" value="1"/>
</dbReference>
<feature type="domain" description="ABC transporter" evidence="6">
    <location>
        <begin position="2"/>
        <end position="228"/>
    </location>
</feature>
<keyword evidence="2" id="KW-0813">Transport</keyword>
<organism evidence="7 8">
    <name type="scientific">Bosea rubneri</name>
    <dbReference type="NCBI Taxonomy" id="3075434"/>
    <lineage>
        <taxon>Bacteria</taxon>
        <taxon>Pseudomonadati</taxon>
        <taxon>Pseudomonadota</taxon>
        <taxon>Alphaproteobacteria</taxon>
        <taxon>Hyphomicrobiales</taxon>
        <taxon>Boseaceae</taxon>
        <taxon>Bosea</taxon>
    </lineage>
</organism>
<evidence type="ECO:0000313" key="7">
    <source>
        <dbReference type="EMBL" id="MDU0338611.1"/>
    </source>
</evidence>
<dbReference type="PROSITE" id="PS00211">
    <property type="entry name" value="ABC_TRANSPORTER_1"/>
    <property type="match status" value="1"/>
</dbReference>
<proteinExistence type="inferred from homology"/>
<evidence type="ECO:0000256" key="1">
    <source>
        <dbReference type="ARBA" id="ARBA00005417"/>
    </source>
</evidence>
<dbReference type="InterPro" id="IPR027417">
    <property type="entry name" value="P-loop_NTPase"/>
</dbReference>
<gene>
    <name evidence="7" type="ORF">RKE40_01890</name>
</gene>
<feature type="compositionally biased region" description="Basic and acidic residues" evidence="5">
    <location>
        <begin position="239"/>
        <end position="253"/>
    </location>
</feature>
<dbReference type="EMBL" id="JAWDID010000002">
    <property type="protein sequence ID" value="MDU0338611.1"/>
    <property type="molecule type" value="Genomic_DNA"/>
</dbReference>
<keyword evidence="3" id="KW-0547">Nucleotide-binding</keyword>
<dbReference type="SUPFAM" id="SSF52540">
    <property type="entry name" value="P-loop containing nucleoside triphosphate hydrolases"/>
    <property type="match status" value="1"/>
</dbReference>